<comment type="caution">
    <text evidence="1">The sequence shown here is derived from an EMBL/GenBank/DDBJ whole genome shotgun (WGS) entry which is preliminary data.</text>
</comment>
<proteinExistence type="predicted"/>
<keyword evidence="2" id="KW-1185">Reference proteome</keyword>
<evidence type="ECO:0000313" key="1">
    <source>
        <dbReference type="EMBL" id="KAI8421727.1"/>
    </source>
</evidence>
<sequence>MWNVCACTGEATSLTLHKYVEEFPGLIHFIYVDRTTGRFLAPDMADCVDMLSQDTVRTMVSRCFALTREGYSAATWRRGALHTCSVLWWERRGTSVRPAKPPHPAAVRALPPPGDLRGAFYRQLTELAFPNDTQGVTIKELICVHLGLLPATTAVQQARRLAHTVHELAGDNPAVAADLL</sequence>
<dbReference type="EMBL" id="CM046116">
    <property type="protein sequence ID" value="KAI8421727.1"/>
    <property type="molecule type" value="Genomic_DNA"/>
</dbReference>
<name>A0ACC0JCB4_CHOFU</name>
<reference evidence="1 2" key="1">
    <citation type="journal article" date="2022" name="Genome Biol. Evol.">
        <title>The Spruce Budworm Genome: Reconstructing the Evolutionary History of Antifreeze Proteins.</title>
        <authorList>
            <person name="Beliveau C."/>
            <person name="Gagne P."/>
            <person name="Picq S."/>
            <person name="Vernygora O."/>
            <person name="Keeling C.I."/>
            <person name="Pinkney K."/>
            <person name="Doucet D."/>
            <person name="Wen F."/>
            <person name="Johnston J.S."/>
            <person name="Maaroufi H."/>
            <person name="Boyle B."/>
            <person name="Laroche J."/>
            <person name="Dewar K."/>
            <person name="Juretic N."/>
            <person name="Blackburn G."/>
            <person name="Nisole A."/>
            <person name="Brunet B."/>
            <person name="Brandao M."/>
            <person name="Lumley L."/>
            <person name="Duan J."/>
            <person name="Quan G."/>
            <person name="Lucarotti C.J."/>
            <person name="Roe A.D."/>
            <person name="Sperling F.A.H."/>
            <person name="Levesque R.C."/>
            <person name="Cusson M."/>
        </authorList>
    </citation>
    <scope>NUCLEOTIDE SEQUENCE [LARGE SCALE GENOMIC DNA]</scope>
    <source>
        <strain evidence="1">Glfc:IPQL:Cfum</strain>
    </source>
</reference>
<evidence type="ECO:0000313" key="2">
    <source>
        <dbReference type="Proteomes" id="UP001064048"/>
    </source>
</evidence>
<gene>
    <name evidence="1" type="ORF">MSG28_009702</name>
</gene>
<protein>
    <submittedName>
        <fullName evidence="1">Uncharacterized protein</fullName>
    </submittedName>
</protein>
<dbReference type="Proteomes" id="UP001064048">
    <property type="component" value="Chromosome 16"/>
</dbReference>
<organism evidence="1 2">
    <name type="scientific">Choristoneura fumiferana</name>
    <name type="common">Spruce budworm moth</name>
    <name type="synonym">Archips fumiferana</name>
    <dbReference type="NCBI Taxonomy" id="7141"/>
    <lineage>
        <taxon>Eukaryota</taxon>
        <taxon>Metazoa</taxon>
        <taxon>Ecdysozoa</taxon>
        <taxon>Arthropoda</taxon>
        <taxon>Hexapoda</taxon>
        <taxon>Insecta</taxon>
        <taxon>Pterygota</taxon>
        <taxon>Neoptera</taxon>
        <taxon>Endopterygota</taxon>
        <taxon>Lepidoptera</taxon>
        <taxon>Glossata</taxon>
        <taxon>Ditrysia</taxon>
        <taxon>Tortricoidea</taxon>
        <taxon>Tortricidae</taxon>
        <taxon>Tortricinae</taxon>
        <taxon>Choristoneura</taxon>
    </lineage>
</organism>
<accession>A0ACC0JCB4</accession>